<evidence type="ECO:0000256" key="5">
    <source>
        <dbReference type="PIRSR" id="PIRSR623088-3"/>
    </source>
</evidence>
<feature type="region of interest" description="Disordered" evidence="7">
    <location>
        <begin position="1"/>
        <end position="27"/>
    </location>
</feature>
<dbReference type="SMART" id="SM00471">
    <property type="entry name" value="HDc"/>
    <property type="match status" value="1"/>
</dbReference>
<dbReference type="Proteomes" id="UP000030681">
    <property type="component" value="Unassembled WGS sequence"/>
</dbReference>
<feature type="transmembrane region" description="Helical" evidence="8">
    <location>
        <begin position="396"/>
        <end position="417"/>
    </location>
</feature>
<dbReference type="Pfam" id="PF00233">
    <property type="entry name" value="PDEase_I"/>
    <property type="match status" value="1"/>
</dbReference>
<keyword evidence="8" id="KW-0812">Transmembrane</keyword>
<comment type="cofactor">
    <cofactor evidence="6">
        <name>a divalent metal cation</name>
        <dbReference type="ChEBI" id="CHEBI:60240"/>
    </cofactor>
    <text evidence="6">Binds 2 divalent metal cations per subunit. Site 1 may preferentially bind zinc ions, while site 2 has a preference for magnesium and/or manganese ions.</text>
</comment>
<gene>
    <name evidence="11" type="ORF">PVVCY_0600820</name>
    <name evidence="10" type="ORF">YYE_03577</name>
</gene>
<dbReference type="VEuPathDB" id="PlasmoDB:PVVCY_0600820"/>
<feature type="transmembrane region" description="Helical" evidence="8">
    <location>
        <begin position="283"/>
        <end position="305"/>
    </location>
</feature>
<evidence type="ECO:0000256" key="7">
    <source>
        <dbReference type="SAM" id="MobiDB-lite"/>
    </source>
</evidence>
<dbReference type="GO" id="GO:0046872">
    <property type="term" value="F:metal ion binding"/>
    <property type="evidence" value="ECO:0007669"/>
    <property type="project" value="UniProtKB-KW"/>
</dbReference>
<dbReference type="InterPro" id="IPR023088">
    <property type="entry name" value="PDEase"/>
</dbReference>
<evidence type="ECO:0000256" key="4">
    <source>
        <dbReference type="PIRSR" id="PIRSR623088-2"/>
    </source>
</evidence>
<feature type="binding site" evidence="5">
    <location>
        <position position="728"/>
    </location>
    <ligand>
        <name>Zn(2+)</name>
        <dbReference type="ChEBI" id="CHEBI:29105"/>
        <label>2</label>
    </ligand>
</feature>
<feature type="compositionally biased region" description="Polar residues" evidence="7">
    <location>
        <begin position="1"/>
        <end position="12"/>
    </location>
</feature>
<name>A0A081ICS3_PLAVN</name>
<feature type="binding site" evidence="5">
    <location>
        <position position="691"/>
    </location>
    <ligand>
        <name>Zn(2+)</name>
        <dbReference type="ChEBI" id="CHEBI:29105"/>
        <label>1</label>
    </ligand>
</feature>
<feature type="binding site" evidence="5">
    <location>
        <position position="728"/>
    </location>
    <ligand>
        <name>Zn(2+)</name>
        <dbReference type="ChEBI" id="CHEBI:29105"/>
        <label>1</label>
    </ligand>
</feature>
<evidence type="ECO:0000256" key="6">
    <source>
        <dbReference type="RuleBase" id="RU363067"/>
    </source>
</evidence>
<dbReference type="InterPro" id="IPR023174">
    <property type="entry name" value="PDEase_CS"/>
</dbReference>
<keyword evidence="1 5" id="KW-0479">Metal-binding</keyword>
<dbReference type="EC" id="3.1.4.-" evidence="6"/>
<keyword evidence="8" id="KW-1133">Transmembrane helix</keyword>
<dbReference type="EMBL" id="LR215062">
    <property type="protein sequence ID" value="VEV55460.1"/>
    <property type="molecule type" value="Genomic_DNA"/>
</dbReference>
<dbReference type="PROSITE" id="PS51845">
    <property type="entry name" value="PDEASE_I_2"/>
    <property type="match status" value="1"/>
</dbReference>
<reference evidence="11 13" key="2">
    <citation type="submission" date="2019-01" db="EMBL/GenBank/DDBJ databases">
        <authorList>
            <person name="Ramaprasad A."/>
        </authorList>
    </citation>
    <scope>NUCLEOTIDE SEQUENCE [LARGE SCALE GENOMIC DNA]</scope>
</reference>
<dbReference type="PANTHER" id="PTHR11347">
    <property type="entry name" value="CYCLIC NUCLEOTIDE PHOSPHODIESTERASE"/>
    <property type="match status" value="1"/>
</dbReference>
<dbReference type="KEGG" id="pvv:PVVCY_0600820"/>
<feature type="binding site" evidence="4">
    <location>
        <begin position="687"/>
        <end position="691"/>
    </location>
    <ligand>
        <name>AMP</name>
        <dbReference type="ChEBI" id="CHEBI:456215"/>
    </ligand>
</feature>
<feature type="binding site" evidence="4">
    <location>
        <position position="839"/>
    </location>
    <ligand>
        <name>AMP</name>
        <dbReference type="ChEBI" id="CHEBI:456215"/>
    </ligand>
</feature>
<dbReference type="InterPro" id="IPR002073">
    <property type="entry name" value="PDEase_catalytic_dom"/>
</dbReference>
<sequence>MIKSNSRSNTGCSKEENFPKSRHKSCSRMKSFATKTLKKNDKELNRSFTLLDSSIKYKKQHSDDVENYSWVLLNDEAKKEGKKEYEFCIDNNKYKVVCILRKYIKYFSNLKKKTYEDNYVSSYATSLNTTKSIGTFSSSENITSKTNLSSVFNSSSNSLNISDDLNNGSFFFHTQKKKHVPMFVDYVKVREKPFNESFNKLKKTEEWSLQHNIIIYFLEKLIIAILNIFNKYSKETDEMIVANKLSKIGNGKREINTPFLIFKNENYEDIFLIKFYSSFPFKIMIYSLIMIFISVIHFIILYYILLKNMLYNEYNTIVFYSIFKFILDIFYFTFFVIYTFIFNTNCIDKIATYSYRSCYFFISLIFVHNIVLLYFNPPSFLLPSPKLINYINKYTYKNYAILLNNAYMCIFCFLRNYIVLYNFLLNLKFSIFFIFITLLLPFYTFFFYKNLRTDIYMCTLIFPFFCVIPIVISLYIQYKYEYMKRITCIDINEDRKKMHSHYITKYFSIDNSIPTSPIEDILTNLKSILDYTKNLEEEEEGNNNKIIELNKIQEKIKTCENILRTQNLNEVPVCKYRKFEKVYNMWCLDQSEKKDEQKSFLSQHPNKKSVTSFFNMHSLLSTKFQDQYNDIYDWNADIELIYKRNVFISIGYKLLYPLGVLETNFNTEVLKNFLLKIYSLYNDLPYHNSLHAAQVAHFSKSMLFMLDLNHKISGIDEFCLHVSSLCHDVGHPGLNNFFLIKSENELALTYNDSNVLENYHCSLVFKTLKDPSCNIFGNYPNNIFITCKKNIIRAILSTDMKNHFEYISTFRTNREFIDYDNLTNDQLWQIFCLILKASDIGHSTLEWKKHLEWTLKINEEFYLQGLLEKSLNMSKSFLCDTISIDKLAVSQIDFLKHLCIPLFNELNFISKNNEVYNNCISAIENNIEQWEKNQNNPKNLGLQEKYRDDHTVEKIKF</sequence>
<evidence type="ECO:0000256" key="1">
    <source>
        <dbReference type="ARBA" id="ARBA00022723"/>
    </source>
</evidence>
<feature type="transmembrane region" description="Helical" evidence="8">
    <location>
        <begin position="429"/>
        <end position="448"/>
    </location>
</feature>
<evidence type="ECO:0000313" key="12">
    <source>
        <dbReference type="Proteomes" id="UP000030681"/>
    </source>
</evidence>
<feature type="transmembrane region" description="Helical" evidence="8">
    <location>
        <begin position="317"/>
        <end position="341"/>
    </location>
</feature>
<dbReference type="PRINTS" id="PR00387">
    <property type="entry name" value="PDIESTERASE1"/>
</dbReference>
<evidence type="ECO:0000313" key="10">
    <source>
        <dbReference type="EMBL" id="KEG01481.1"/>
    </source>
</evidence>
<feature type="binding site" evidence="5">
    <location>
        <position position="727"/>
    </location>
    <ligand>
        <name>Zn(2+)</name>
        <dbReference type="ChEBI" id="CHEBI:29105"/>
        <label>1</label>
    </ligand>
</feature>
<feature type="binding site" evidence="4">
    <location>
        <position position="891"/>
    </location>
    <ligand>
        <name>AMP</name>
        <dbReference type="ChEBI" id="CHEBI:456215"/>
    </ligand>
</feature>
<feature type="active site" description="Proton donor" evidence="3">
    <location>
        <position position="687"/>
    </location>
</feature>
<dbReference type="GO" id="GO:0004114">
    <property type="term" value="F:3',5'-cyclic-nucleotide phosphodiesterase activity"/>
    <property type="evidence" value="ECO:0007669"/>
    <property type="project" value="InterPro"/>
</dbReference>
<reference evidence="10 12" key="1">
    <citation type="submission" date="2013-02" db="EMBL/GenBank/DDBJ databases">
        <title>The Genome Sequence of Plasmodium vinckei vinckei.</title>
        <authorList>
            <consortium name="The Broad Institute Genome Sequencing Platform"/>
            <consortium name="The Broad Institute Genome Sequencing Center for Infectious Disease"/>
            <person name="Neafsey D."/>
            <person name="Cheeseman I."/>
            <person name="Volkman S."/>
            <person name="Adams J."/>
            <person name="Walker B."/>
            <person name="Young S.K."/>
            <person name="Zeng Q."/>
            <person name="Gargeya S."/>
            <person name="Fitzgerald M."/>
            <person name="Haas B."/>
            <person name="Abouelleil A."/>
            <person name="Alvarado L."/>
            <person name="Arachchi H.M."/>
            <person name="Berlin A.M."/>
            <person name="Chapman S.B."/>
            <person name="Dewar J."/>
            <person name="Goldberg J."/>
            <person name="Griggs A."/>
            <person name="Gujja S."/>
            <person name="Hansen M."/>
            <person name="Howarth C."/>
            <person name="Imamovic A."/>
            <person name="Larimer J."/>
            <person name="McCowan C."/>
            <person name="Murphy C."/>
            <person name="Neiman D."/>
            <person name="Pearson M."/>
            <person name="Priest M."/>
            <person name="Roberts A."/>
            <person name="Saif S."/>
            <person name="Shea T."/>
            <person name="Sisk P."/>
            <person name="Sykes S."/>
            <person name="Wortman J."/>
            <person name="Nusbaum C."/>
            <person name="Birren B."/>
        </authorList>
    </citation>
    <scope>NUCLEOTIDE SEQUENCE [LARGE SCALE GENOMIC DNA]</scope>
    <source>
        <strain evidence="10">Vinckei</strain>
        <strain evidence="12">vinckei</strain>
    </source>
</reference>
<evidence type="ECO:0000256" key="2">
    <source>
        <dbReference type="ARBA" id="ARBA00022801"/>
    </source>
</evidence>
<evidence type="ECO:0000256" key="8">
    <source>
        <dbReference type="SAM" id="Phobius"/>
    </source>
</evidence>
<feature type="binding site" evidence="4">
    <location>
        <position position="728"/>
    </location>
    <ligand>
        <name>AMP</name>
        <dbReference type="ChEBI" id="CHEBI:456215"/>
    </ligand>
</feature>
<keyword evidence="2 6" id="KW-0378">Hydrolase</keyword>
<comment type="similarity">
    <text evidence="6">Belongs to the cyclic nucleotide phosphodiesterase family.</text>
</comment>
<dbReference type="InterPro" id="IPR036971">
    <property type="entry name" value="PDEase_catalytic_dom_sf"/>
</dbReference>
<dbReference type="EMBL" id="KL446951">
    <property type="protein sequence ID" value="KEG01481.1"/>
    <property type="molecule type" value="Genomic_DNA"/>
</dbReference>
<feature type="domain" description="PDEase" evidence="9">
    <location>
        <begin position="593"/>
        <end position="937"/>
    </location>
</feature>
<protein>
    <recommendedName>
        <fullName evidence="6">Phosphodiesterase</fullName>
        <ecNumber evidence="6">3.1.4.-</ecNumber>
    </recommendedName>
</protein>
<dbReference type="PROSITE" id="PS00126">
    <property type="entry name" value="PDEASE_I_1"/>
    <property type="match status" value="1"/>
</dbReference>
<dbReference type="CDD" id="cd00077">
    <property type="entry name" value="HDc"/>
    <property type="match status" value="1"/>
</dbReference>
<evidence type="ECO:0000256" key="3">
    <source>
        <dbReference type="PIRSR" id="PIRSR623088-1"/>
    </source>
</evidence>
<keyword evidence="8" id="KW-0472">Membrane</keyword>
<proteinExistence type="inferred from homology"/>
<accession>A0A081ICS3</accession>
<dbReference type="AlphaFoldDB" id="A0A081ICS3"/>
<feature type="transmembrane region" description="Helical" evidence="8">
    <location>
        <begin position="454"/>
        <end position="476"/>
    </location>
</feature>
<feature type="transmembrane region" description="Helical" evidence="8">
    <location>
        <begin position="353"/>
        <end position="376"/>
    </location>
</feature>
<dbReference type="RefSeq" id="XP_008625448.1">
    <property type="nucleotide sequence ID" value="XM_008627226.1"/>
</dbReference>
<dbReference type="Gene3D" id="1.10.1300.10">
    <property type="entry name" value="3'5'-cyclic nucleotide phosphodiesterase, catalytic domain"/>
    <property type="match status" value="1"/>
</dbReference>
<feature type="binding site" evidence="5">
    <location>
        <position position="839"/>
    </location>
    <ligand>
        <name>Zn(2+)</name>
        <dbReference type="ChEBI" id="CHEBI:29105"/>
        <label>1</label>
    </ligand>
</feature>
<evidence type="ECO:0000259" key="9">
    <source>
        <dbReference type="PROSITE" id="PS51845"/>
    </source>
</evidence>
<evidence type="ECO:0000313" key="13">
    <source>
        <dbReference type="Proteomes" id="UP000290582"/>
    </source>
</evidence>
<dbReference type="Proteomes" id="UP000290582">
    <property type="component" value="Chromosome PVVCY_06"/>
</dbReference>
<organism evidence="10 12">
    <name type="scientific">Plasmodium vinckei vinckei</name>
    <dbReference type="NCBI Taxonomy" id="54757"/>
    <lineage>
        <taxon>Eukaryota</taxon>
        <taxon>Sar</taxon>
        <taxon>Alveolata</taxon>
        <taxon>Apicomplexa</taxon>
        <taxon>Aconoidasida</taxon>
        <taxon>Haemosporida</taxon>
        <taxon>Plasmodiidae</taxon>
        <taxon>Plasmodium</taxon>
        <taxon>Plasmodium (Vinckeia)</taxon>
    </lineage>
</organism>
<dbReference type="OrthoDB" id="546632at2759"/>
<dbReference type="InterPro" id="IPR003607">
    <property type="entry name" value="HD/PDEase_dom"/>
</dbReference>
<evidence type="ECO:0000313" key="11">
    <source>
        <dbReference type="EMBL" id="VEV55460.1"/>
    </source>
</evidence>
<dbReference type="GeneID" id="19961783"/>
<dbReference type="SUPFAM" id="SSF109604">
    <property type="entry name" value="HD-domain/PDEase-like"/>
    <property type="match status" value="1"/>
</dbReference>
<dbReference type="GO" id="GO:0007165">
    <property type="term" value="P:signal transduction"/>
    <property type="evidence" value="ECO:0007669"/>
    <property type="project" value="InterPro"/>
</dbReference>